<dbReference type="PANTHER" id="PTHR20875:SF0">
    <property type="entry name" value="GH12158P"/>
    <property type="match status" value="1"/>
</dbReference>
<dbReference type="EMBL" id="HBKN01000498">
    <property type="protein sequence ID" value="CAE2191102.1"/>
    <property type="molecule type" value="Transcribed_RNA"/>
</dbReference>
<dbReference type="CDD" id="cd00051">
    <property type="entry name" value="EFh"/>
    <property type="match status" value="1"/>
</dbReference>
<name>A0A7S4H8P8_GUITH</name>
<feature type="compositionally biased region" description="Basic and acidic residues" evidence="2">
    <location>
        <begin position="441"/>
        <end position="452"/>
    </location>
</feature>
<feature type="compositionally biased region" description="Basic and acidic residues" evidence="2">
    <location>
        <begin position="51"/>
        <end position="62"/>
    </location>
</feature>
<reference evidence="4" key="1">
    <citation type="submission" date="2021-01" db="EMBL/GenBank/DDBJ databases">
        <authorList>
            <person name="Corre E."/>
            <person name="Pelletier E."/>
            <person name="Niang G."/>
            <person name="Scheremetjew M."/>
            <person name="Finn R."/>
            <person name="Kale V."/>
            <person name="Holt S."/>
            <person name="Cochrane G."/>
            <person name="Meng A."/>
            <person name="Brown T."/>
            <person name="Cohen L."/>
        </authorList>
    </citation>
    <scope>NUCLEOTIDE SEQUENCE</scope>
    <source>
        <strain evidence="4">CCMP 2712</strain>
    </source>
</reference>
<dbReference type="SUPFAM" id="SSF47473">
    <property type="entry name" value="EF-hand"/>
    <property type="match status" value="1"/>
</dbReference>
<feature type="domain" description="EF-hand" evidence="3">
    <location>
        <begin position="222"/>
        <end position="257"/>
    </location>
</feature>
<gene>
    <name evidence="4" type="ORF">GTHE00462_LOCUS413</name>
</gene>
<dbReference type="InterPro" id="IPR052603">
    <property type="entry name" value="EFCB6"/>
</dbReference>
<dbReference type="Gene3D" id="1.10.238.10">
    <property type="entry name" value="EF-hand"/>
    <property type="match status" value="2"/>
</dbReference>
<dbReference type="PROSITE" id="PS50222">
    <property type="entry name" value="EF_HAND_2"/>
    <property type="match status" value="3"/>
</dbReference>
<sequence>MTSRTKKRSSTGQTNAARSNDGRSSSRSDTRDVKDAPPAASSRSFAQPRSVPRDSLRRRQEFSFDTPKSIKLQMPAPDFEMNDKVIESNLIALKRTRHKLNVHRGGAKRFFQMWGTNKNGRLSRAEMFEGFKSLNLGFSDAQADFLVRAFDKDASDSVEYHEFCEMMEFPDDQLNSEVMSNSLLNPEKAVYPDGWQFTPIEKKKAKDLQSRLRDRIHQVFGNNPRNIREAFLSMDKERAGFLTKEDLKEFVAHMGIKDLDENLEIMLACNLVPDAANTPGPGISYNKFVRFFEPEPVGSFNPFNPGVKIPGLEAAPKPLLTESQAPPEMMLKWSNSYGRDRRYCSVFPDVYTSPLRPGSCPPDFSDNKDFDQIWEWKKFGKIVGRELNSLKPSKPIPPKDSAGYSLRPRFHMQSNELSLERMGSPDLTSTSPPHKLRMTKSRSDLVSEREARFQEKSKILRETWRSRKRT</sequence>
<dbReference type="GO" id="GO:0005509">
    <property type="term" value="F:calcium ion binding"/>
    <property type="evidence" value="ECO:0007669"/>
    <property type="project" value="InterPro"/>
</dbReference>
<feature type="region of interest" description="Disordered" evidence="2">
    <location>
        <begin position="416"/>
        <end position="452"/>
    </location>
</feature>
<feature type="compositionally biased region" description="Basic and acidic residues" evidence="2">
    <location>
        <begin position="20"/>
        <end position="35"/>
    </location>
</feature>
<feature type="region of interest" description="Disordered" evidence="2">
    <location>
        <begin position="1"/>
        <end position="69"/>
    </location>
</feature>
<evidence type="ECO:0000256" key="2">
    <source>
        <dbReference type="SAM" id="MobiDB-lite"/>
    </source>
</evidence>
<feature type="domain" description="EF-hand" evidence="3">
    <location>
        <begin position="102"/>
        <end position="137"/>
    </location>
</feature>
<evidence type="ECO:0000313" key="4">
    <source>
        <dbReference type="EMBL" id="CAE2191102.1"/>
    </source>
</evidence>
<keyword evidence="1" id="KW-0106">Calcium</keyword>
<dbReference type="SMART" id="SM00054">
    <property type="entry name" value="EFh"/>
    <property type="match status" value="3"/>
</dbReference>
<feature type="domain" description="EF-hand" evidence="3">
    <location>
        <begin position="138"/>
        <end position="173"/>
    </location>
</feature>
<evidence type="ECO:0000256" key="1">
    <source>
        <dbReference type="ARBA" id="ARBA00022837"/>
    </source>
</evidence>
<organism evidence="4">
    <name type="scientific">Guillardia theta</name>
    <name type="common">Cryptophyte</name>
    <name type="synonym">Cryptomonas phi</name>
    <dbReference type="NCBI Taxonomy" id="55529"/>
    <lineage>
        <taxon>Eukaryota</taxon>
        <taxon>Cryptophyceae</taxon>
        <taxon>Pyrenomonadales</taxon>
        <taxon>Geminigeraceae</taxon>
        <taxon>Guillardia</taxon>
    </lineage>
</organism>
<dbReference type="InterPro" id="IPR018247">
    <property type="entry name" value="EF_Hand_1_Ca_BS"/>
</dbReference>
<dbReference type="PANTHER" id="PTHR20875">
    <property type="entry name" value="EF-HAND CALCIUM-BINDING DOMAIN-CONTAINING PROTEIN 6-RELATED"/>
    <property type="match status" value="1"/>
</dbReference>
<evidence type="ECO:0000259" key="3">
    <source>
        <dbReference type="PROSITE" id="PS50222"/>
    </source>
</evidence>
<dbReference type="PROSITE" id="PS00018">
    <property type="entry name" value="EF_HAND_1"/>
    <property type="match status" value="1"/>
</dbReference>
<dbReference type="Pfam" id="PF13499">
    <property type="entry name" value="EF-hand_7"/>
    <property type="match status" value="1"/>
</dbReference>
<dbReference type="AlphaFoldDB" id="A0A7S4H8P8"/>
<dbReference type="InterPro" id="IPR002048">
    <property type="entry name" value="EF_hand_dom"/>
</dbReference>
<dbReference type="InterPro" id="IPR011992">
    <property type="entry name" value="EF-hand-dom_pair"/>
</dbReference>
<accession>A0A7S4H8P8</accession>
<proteinExistence type="predicted"/>
<protein>
    <recommendedName>
        <fullName evidence="3">EF-hand domain-containing protein</fullName>
    </recommendedName>
</protein>